<dbReference type="EC" id="2.7.11.1" evidence="2"/>
<name>A0A0D8Y1L2_DICVI</name>
<organism evidence="13 14">
    <name type="scientific">Dictyocaulus viviparus</name>
    <name type="common">Bovine lungworm</name>
    <dbReference type="NCBI Taxonomy" id="29172"/>
    <lineage>
        <taxon>Eukaryota</taxon>
        <taxon>Metazoa</taxon>
        <taxon>Ecdysozoa</taxon>
        <taxon>Nematoda</taxon>
        <taxon>Chromadorea</taxon>
        <taxon>Rhabditida</taxon>
        <taxon>Rhabditina</taxon>
        <taxon>Rhabditomorpha</taxon>
        <taxon>Strongyloidea</taxon>
        <taxon>Metastrongylidae</taxon>
        <taxon>Dictyocaulus</taxon>
    </lineage>
</organism>
<evidence type="ECO:0000256" key="9">
    <source>
        <dbReference type="ARBA" id="ARBA00023200"/>
    </source>
</evidence>
<dbReference type="InterPro" id="IPR011009">
    <property type="entry name" value="Kinase-like_dom_sf"/>
</dbReference>
<evidence type="ECO:0000256" key="4">
    <source>
        <dbReference type="ARBA" id="ARBA00022527"/>
    </source>
</evidence>
<keyword evidence="9" id="KW-1035">Host cytoplasm</keyword>
<dbReference type="PROSITE" id="PS00108">
    <property type="entry name" value="PROTEIN_KINASE_ST"/>
    <property type="match status" value="1"/>
</dbReference>
<evidence type="ECO:0000256" key="7">
    <source>
        <dbReference type="ARBA" id="ARBA00022777"/>
    </source>
</evidence>
<dbReference type="PANTHER" id="PTHR22984">
    <property type="entry name" value="SERINE/THREONINE-PROTEIN KINASE PIM"/>
    <property type="match status" value="1"/>
</dbReference>
<dbReference type="GO" id="GO:0030430">
    <property type="term" value="C:host cell cytoplasm"/>
    <property type="evidence" value="ECO:0007669"/>
    <property type="project" value="UniProtKB-SubCell"/>
</dbReference>
<dbReference type="EMBL" id="KN716202">
    <property type="protein sequence ID" value="KJH50575.1"/>
    <property type="molecule type" value="Genomic_DNA"/>
</dbReference>
<keyword evidence="5" id="KW-0808">Transferase</keyword>
<reference evidence="13 14" key="1">
    <citation type="submission" date="2013-11" db="EMBL/GenBank/DDBJ databases">
        <title>Draft genome of the bovine lungworm Dictyocaulus viviparus.</title>
        <authorList>
            <person name="Mitreva M."/>
        </authorList>
    </citation>
    <scope>NUCLEOTIDE SEQUENCE [LARGE SCALE GENOMIC DNA]</scope>
    <source>
        <strain evidence="13 14">HannoverDv2000</strain>
    </source>
</reference>
<dbReference type="InterPro" id="IPR051138">
    <property type="entry name" value="PIM_Ser/Thr_kinase"/>
</dbReference>
<feature type="domain" description="Protein kinase" evidence="12">
    <location>
        <begin position="1"/>
        <end position="145"/>
    </location>
</feature>
<reference evidence="14" key="2">
    <citation type="journal article" date="2016" name="Sci. Rep.">
        <title>Dictyocaulus viviparus genome, variome and transcriptome elucidate lungworm biology and support future intervention.</title>
        <authorList>
            <person name="McNulty S.N."/>
            <person name="Strube C."/>
            <person name="Rosa B.A."/>
            <person name="Martin J.C."/>
            <person name="Tyagi R."/>
            <person name="Choi Y.J."/>
            <person name="Wang Q."/>
            <person name="Hallsworth Pepin K."/>
            <person name="Zhang X."/>
            <person name="Ozersky P."/>
            <person name="Wilson R.K."/>
            <person name="Sternberg P.W."/>
            <person name="Gasser R.B."/>
            <person name="Mitreva M."/>
        </authorList>
    </citation>
    <scope>NUCLEOTIDE SEQUENCE [LARGE SCALE GENOMIC DNA]</scope>
    <source>
        <strain evidence="14">HannoverDv2000</strain>
    </source>
</reference>
<keyword evidence="6" id="KW-0547">Nucleotide-binding</keyword>
<keyword evidence="7" id="KW-0418">Kinase</keyword>
<dbReference type="Gene3D" id="1.10.510.10">
    <property type="entry name" value="Transferase(Phosphotransferase) domain 1"/>
    <property type="match status" value="1"/>
</dbReference>
<evidence type="ECO:0000259" key="12">
    <source>
        <dbReference type="PROSITE" id="PS50011"/>
    </source>
</evidence>
<evidence type="ECO:0000256" key="8">
    <source>
        <dbReference type="ARBA" id="ARBA00022840"/>
    </source>
</evidence>
<dbReference type="STRING" id="29172.A0A0D8Y1L2"/>
<accession>A0A0D8Y1L2</accession>
<proteinExistence type="predicted"/>
<evidence type="ECO:0000256" key="11">
    <source>
        <dbReference type="ARBA" id="ARBA00048679"/>
    </source>
</evidence>
<dbReference type="Proteomes" id="UP000053766">
    <property type="component" value="Unassembled WGS sequence"/>
</dbReference>
<comment type="subcellular location">
    <subcellularLocation>
        <location evidence="1">Host cytoplasm</location>
    </subcellularLocation>
</comment>
<dbReference type="Pfam" id="PF00069">
    <property type="entry name" value="Pkinase"/>
    <property type="match status" value="1"/>
</dbReference>
<evidence type="ECO:0000256" key="10">
    <source>
        <dbReference type="ARBA" id="ARBA00047899"/>
    </source>
</evidence>
<dbReference type="GO" id="GO:0005524">
    <property type="term" value="F:ATP binding"/>
    <property type="evidence" value="ECO:0007669"/>
    <property type="project" value="UniProtKB-KW"/>
</dbReference>
<evidence type="ECO:0000256" key="1">
    <source>
        <dbReference type="ARBA" id="ARBA00004192"/>
    </source>
</evidence>
<keyword evidence="14" id="KW-1185">Reference proteome</keyword>
<dbReference type="InterPro" id="IPR000719">
    <property type="entry name" value="Prot_kinase_dom"/>
</dbReference>
<dbReference type="SUPFAM" id="SSF56112">
    <property type="entry name" value="Protein kinase-like (PK-like)"/>
    <property type="match status" value="1"/>
</dbReference>
<keyword evidence="4" id="KW-0723">Serine/threonine-protein kinase</keyword>
<keyword evidence="8" id="KW-0067">ATP-binding</keyword>
<gene>
    <name evidence="13" type="ORF">DICVIV_03249</name>
</gene>
<evidence type="ECO:0000313" key="13">
    <source>
        <dbReference type="EMBL" id="KJH50575.1"/>
    </source>
</evidence>
<sequence>MVPLKIVLLRDAKVSLVLYKQLIGLKDLMGMERDMLYMIVMERPSPSTGLFDYISVRGALTEDIARDHFRQVVDTVLACSHVSVIHRDIKDENLVVNMKNGLVKLIDFGSGAFHKEGPYTDFEETRVYCPPECLHRCNRVLSFTL</sequence>
<evidence type="ECO:0000313" key="14">
    <source>
        <dbReference type="Proteomes" id="UP000053766"/>
    </source>
</evidence>
<dbReference type="AlphaFoldDB" id="A0A0D8Y1L2"/>
<evidence type="ECO:0000256" key="2">
    <source>
        <dbReference type="ARBA" id="ARBA00012513"/>
    </source>
</evidence>
<comment type="catalytic activity">
    <reaction evidence="10">
        <text>L-threonyl-[protein] + ATP = O-phospho-L-threonyl-[protein] + ADP + H(+)</text>
        <dbReference type="Rhea" id="RHEA:46608"/>
        <dbReference type="Rhea" id="RHEA-COMP:11060"/>
        <dbReference type="Rhea" id="RHEA-COMP:11605"/>
        <dbReference type="ChEBI" id="CHEBI:15378"/>
        <dbReference type="ChEBI" id="CHEBI:30013"/>
        <dbReference type="ChEBI" id="CHEBI:30616"/>
        <dbReference type="ChEBI" id="CHEBI:61977"/>
        <dbReference type="ChEBI" id="CHEBI:456216"/>
        <dbReference type="EC" id="2.7.11.1"/>
    </reaction>
</comment>
<evidence type="ECO:0000256" key="5">
    <source>
        <dbReference type="ARBA" id="ARBA00022679"/>
    </source>
</evidence>
<evidence type="ECO:0000256" key="6">
    <source>
        <dbReference type="ARBA" id="ARBA00022741"/>
    </source>
</evidence>
<dbReference type="GO" id="GO:0004674">
    <property type="term" value="F:protein serine/threonine kinase activity"/>
    <property type="evidence" value="ECO:0007669"/>
    <property type="project" value="UniProtKB-KW"/>
</dbReference>
<protein>
    <recommendedName>
        <fullName evidence="3">Serine/threonine-protein kinase 1</fullName>
        <ecNumber evidence="2">2.7.11.1</ecNumber>
    </recommendedName>
</protein>
<dbReference type="InterPro" id="IPR008271">
    <property type="entry name" value="Ser/Thr_kinase_AS"/>
</dbReference>
<comment type="catalytic activity">
    <reaction evidence="11">
        <text>L-seryl-[protein] + ATP = O-phospho-L-seryl-[protein] + ADP + H(+)</text>
        <dbReference type="Rhea" id="RHEA:17989"/>
        <dbReference type="Rhea" id="RHEA-COMP:9863"/>
        <dbReference type="Rhea" id="RHEA-COMP:11604"/>
        <dbReference type="ChEBI" id="CHEBI:15378"/>
        <dbReference type="ChEBI" id="CHEBI:29999"/>
        <dbReference type="ChEBI" id="CHEBI:30616"/>
        <dbReference type="ChEBI" id="CHEBI:83421"/>
        <dbReference type="ChEBI" id="CHEBI:456216"/>
        <dbReference type="EC" id="2.7.11.1"/>
    </reaction>
</comment>
<evidence type="ECO:0000256" key="3">
    <source>
        <dbReference type="ARBA" id="ARBA00016885"/>
    </source>
</evidence>
<dbReference type="GO" id="GO:0005737">
    <property type="term" value="C:cytoplasm"/>
    <property type="evidence" value="ECO:0007669"/>
    <property type="project" value="TreeGrafter"/>
</dbReference>
<dbReference type="PROSITE" id="PS50011">
    <property type="entry name" value="PROTEIN_KINASE_DOM"/>
    <property type="match status" value="1"/>
</dbReference>
<dbReference type="PANTHER" id="PTHR22984:SF25">
    <property type="entry name" value="PROTEIN KINASE DOMAIN-CONTAINING PROTEIN"/>
    <property type="match status" value="1"/>
</dbReference>
<dbReference type="OrthoDB" id="10252171at2759"/>